<evidence type="ECO:0000313" key="11">
    <source>
        <dbReference type="Proteomes" id="UP000465812"/>
    </source>
</evidence>
<evidence type="ECO:0000256" key="6">
    <source>
        <dbReference type="ARBA" id="ARBA00023004"/>
    </source>
</evidence>
<dbReference type="GO" id="GO:0008395">
    <property type="term" value="F:steroid hydroxylase activity"/>
    <property type="evidence" value="ECO:0007669"/>
    <property type="project" value="TreeGrafter"/>
</dbReference>
<gene>
    <name evidence="9" type="ORF">BST30_19380</name>
    <name evidence="8" type="ORF">MMAN_21320</name>
</gene>
<reference evidence="9 10" key="1">
    <citation type="submission" date="2017-02" db="EMBL/GenBank/DDBJ databases">
        <title>The new phylogeny of genus Mycobacterium.</title>
        <authorList>
            <person name="Tortoli E."/>
            <person name="Trovato A."/>
            <person name="Cirillo D.M."/>
        </authorList>
    </citation>
    <scope>NUCLEOTIDE SEQUENCE [LARGE SCALE GENOMIC DNA]</scope>
    <source>
        <strain evidence="9 10">DSM 45255</strain>
    </source>
</reference>
<dbReference type="EMBL" id="MVHW01000024">
    <property type="protein sequence ID" value="ORB02867.1"/>
    <property type="molecule type" value="Genomic_DNA"/>
</dbReference>
<dbReference type="Proteomes" id="UP000192760">
    <property type="component" value="Unassembled WGS sequence"/>
</dbReference>
<dbReference type="SUPFAM" id="SSF48264">
    <property type="entry name" value="Cytochrome P450"/>
    <property type="match status" value="1"/>
</dbReference>
<reference evidence="8" key="3">
    <citation type="submission" date="2020-02" db="EMBL/GenBank/DDBJ databases">
        <authorList>
            <person name="Matsumoto Y."/>
            <person name="Motooka D."/>
            <person name="Nakamura S."/>
        </authorList>
    </citation>
    <scope>NUCLEOTIDE SEQUENCE</scope>
    <source>
        <strain evidence="8">JCM 18113</strain>
    </source>
</reference>
<dbReference type="AlphaFoldDB" id="A0A1X0FM29"/>
<comment type="cofactor">
    <cofactor evidence="1">
        <name>heme</name>
        <dbReference type="ChEBI" id="CHEBI:30413"/>
    </cofactor>
</comment>
<dbReference type="PANTHER" id="PTHR46696">
    <property type="entry name" value="P450, PUTATIVE (EUROFUNG)-RELATED"/>
    <property type="match status" value="1"/>
</dbReference>
<dbReference type="GO" id="GO:0020037">
    <property type="term" value="F:heme binding"/>
    <property type="evidence" value="ECO:0007669"/>
    <property type="project" value="InterPro"/>
</dbReference>
<dbReference type="InterPro" id="IPR001128">
    <property type="entry name" value="Cyt_P450"/>
</dbReference>
<keyword evidence="7" id="KW-0503">Monooxygenase</keyword>
<evidence type="ECO:0000313" key="10">
    <source>
        <dbReference type="Proteomes" id="UP000192760"/>
    </source>
</evidence>
<dbReference type="Gene3D" id="1.10.630.10">
    <property type="entry name" value="Cytochrome P450"/>
    <property type="match status" value="1"/>
</dbReference>
<evidence type="ECO:0000256" key="2">
    <source>
        <dbReference type="ARBA" id="ARBA00010617"/>
    </source>
</evidence>
<proteinExistence type="inferred from homology"/>
<name>A0A1X0FM29_MYCNT</name>
<evidence type="ECO:0000256" key="4">
    <source>
        <dbReference type="ARBA" id="ARBA00022723"/>
    </source>
</evidence>
<evidence type="ECO:0000256" key="1">
    <source>
        <dbReference type="ARBA" id="ARBA00001971"/>
    </source>
</evidence>
<organism evidence="9 10">
    <name type="scientific">Mycobacterium mantenii</name>
    <dbReference type="NCBI Taxonomy" id="560555"/>
    <lineage>
        <taxon>Bacteria</taxon>
        <taxon>Bacillati</taxon>
        <taxon>Actinomycetota</taxon>
        <taxon>Actinomycetes</taxon>
        <taxon>Mycobacteriales</taxon>
        <taxon>Mycobacteriaceae</taxon>
        <taxon>Mycobacterium</taxon>
        <taxon>Mycobacterium avium complex (MAC)</taxon>
    </lineage>
</organism>
<keyword evidence="6" id="KW-0408">Iron</keyword>
<dbReference type="FunFam" id="1.10.630.10:FF:000018">
    <property type="entry name" value="Cytochrome P450 monooxygenase"/>
    <property type="match status" value="1"/>
</dbReference>
<comment type="similarity">
    <text evidence="2">Belongs to the cytochrome P450 family.</text>
</comment>
<dbReference type="STRING" id="560555.BST30_19380"/>
<evidence type="ECO:0000256" key="7">
    <source>
        <dbReference type="ARBA" id="ARBA00023033"/>
    </source>
</evidence>
<dbReference type="InterPro" id="IPR036396">
    <property type="entry name" value="Cyt_P450_sf"/>
</dbReference>
<dbReference type="GO" id="GO:0006707">
    <property type="term" value="P:cholesterol catabolic process"/>
    <property type="evidence" value="ECO:0007669"/>
    <property type="project" value="TreeGrafter"/>
</dbReference>
<reference evidence="8 11" key="2">
    <citation type="journal article" date="2019" name="Emerg. Microbes Infect.">
        <title>Comprehensive subspecies identification of 175 nontuberculous mycobacteria species based on 7547 genomic profiles.</title>
        <authorList>
            <person name="Matsumoto Y."/>
            <person name="Kinjo T."/>
            <person name="Motooka D."/>
            <person name="Nabeya D."/>
            <person name="Jung N."/>
            <person name="Uechi K."/>
            <person name="Horii T."/>
            <person name="Iida T."/>
            <person name="Fujita J."/>
            <person name="Nakamura S."/>
        </authorList>
    </citation>
    <scope>NUCLEOTIDE SEQUENCE [LARGE SCALE GENOMIC DNA]</scope>
    <source>
        <strain evidence="8 11">JCM 18113</strain>
    </source>
</reference>
<dbReference type="InterPro" id="IPR002397">
    <property type="entry name" value="Cyt_P450_B"/>
</dbReference>
<accession>A0A1X0FM29</accession>
<evidence type="ECO:0000256" key="5">
    <source>
        <dbReference type="ARBA" id="ARBA00023002"/>
    </source>
</evidence>
<keyword evidence="4" id="KW-0479">Metal-binding</keyword>
<evidence type="ECO:0000256" key="3">
    <source>
        <dbReference type="ARBA" id="ARBA00022617"/>
    </source>
</evidence>
<dbReference type="Proteomes" id="UP000465812">
    <property type="component" value="Chromosome"/>
</dbReference>
<dbReference type="PANTHER" id="PTHR46696:SF4">
    <property type="entry name" value="BIOTIN BIOSYNTHESIS CYTOCHROME P450"/>
    <property type="match status" value="1"/>
</dbReference>
<dbReference type="GO" id="GO:0036199">
    <property type="term" value="F:cholest-4-en-3-one 26-monooxygenase activity"/>
    <property type="evidence" value="ECO:0007669"/>
    <property type="project" value="TreeGrafter"/>
</dbReference>
<protein>
    <submittedName>
        <fullName evidence="8">Cytochrome P450</fullName>
    </submittedName>
</protein>
<keyword evidence="11" id="KW-1185">Reference proteome</keyword>
<evidence type="ECO:0000313" key="9">
    <source>
        <dbReference type="EMBL" id="ORB02867.1"/>
    </source>
</evidence>
<sequence length="419" mass="46631">MAVETGITCLDEIDLTDYELYRHGFPHEVFTFLRDEAPVWRHPATSGAQQIGGSFWVVSRHADVVALSRDHARFRSHEGPSLPGDPPRSRGMRLVSMDPPEHTRLRALISKGFTPRMTAKLEDQARQWAATIIDNAIDRGDCNFVNEVAYQLPLHMIADIVGIPRSDREWLFGKVNVLLQASDPRSFLKPQEREAIMGEMFSYAHELGAAKRREPADDVWTKLTTAQIDQPDGSRTTLSELELDLFFIVLVFAGSETTRNAIAGGLLALLEHPDQFNRIRADPSVMPTAVEEICRWSSPVSYFRRTAVEDLVVGDVPIEAGDAVSLWFASANFDAEVFADPFTFDVGRERNPHVVFGGGGAHYCLGANLAKREIRVMFEELTARVADVGLTAKPEYSVQGAENPITVSLKNLPVHLKPQ</sequence>
<dbReference type="Pfam" id="PF00067">
    <property type="entry name" value="p450"/>
    <property type="match status" value="1"/>
</dbReference>
<keyword evidence="5" id="KW-0560">Oxidoreductase</keyword>
<evidence type="ECO:0000313" key="8">
    <source>
        <dbReference type="EMBL" id="BBY37998.1"/>
    </source>
</evidence>
<dbReference type="CDD" id="cd11033">
    <property type="entry name" value="CYP142-like"/>
    <property type="match status" value="1"/>
</dbReference>
<keyword evidence="3" id="KW-0349">Heme</keyword>
<dbReference type="EMBL" id="AP022590">
    <property type="protein sequence ID" value="BBY37998.1"/>
    <property type="molecule type" value="Genomic_DNA"/>
</dbReference>
<dbReference type="PRINTS" id="PR00359">
    <property type="entry name" value="BP450"/>
</dbReference>
<dbReference type="GO" id="GO:0005506">
    <property type="term" value="F:iron ion binding"/>
    <property type="evidence" value="ECO:0007669"/>
    <property type="project" value="InterPro"/>
</dbReference>